<evidence type="ECO:0000256" key="8">
    <source>
        <dbReference type="ARBA" id="ARBA00047664"/>
    </source>
</evidence>
<dbReference type="AlphaFoldDB" id="A0A0A2MIZ6"/>
<keyword evidence="4" id="KW-0658">Purine biosynthesis</keyword>
<organism evidence="10 11">
    <name type="scientific">Flavobacterium subsaxonicum WB 4.1-42 = DSM 21790</name>
    <dbReference type="NCBI Taxonomy" id="1121898"/>
    <lineage>
        <taxon>Bacteria</taxon>
        <taxon>Pseudomonadati</taxon>
        <taxon>Bacteroidota</taxon>
        <taxon>Flavobacteriia</taxon>
        <taxon>Flavobacteriales</taxon>
        <taxon>Flavobacteriaceae</taxon>
        <taxon>Flavobacterium</taxon>
    </lineage>
</organism>
<reference evidence="10 11" key="1">
    <citation type="submission" date="2013-09" db="EMBL/GenBank/DDBJ databases">
        <authorList>
            <person name="Zeng Z."/>
            <person name="Chen C."/>
        </authorList>
    </citation>
    <scope>NUCLEOTIDE SEQUENCE [LARGE SCALE GENOMIC DNA]</scope>
    <source>
        <strain evidence="10 11">WB 4.1-42</strain>
    </source>
</reference>
<evidence type="ECO:0000256" key="1">
    <source>
        <dbReference type="ARBA" id="ARBA00005054"/>
    </source>
</evidence>
<proteinExistence type="inferred from homology"/>
<dbReference type="PANTHER" id="PTHR43369:SF2">
    <property type="entry name" value="PHOSPHORIBOSYLGLYCINAMIDE FORMYLTRANSFERASE"/>
    <property type="match status" value="1"/>
</dbReference>
<dbReference type="OrthoDB" id="9806170at2"/>
<evidence type="ECO:0000313" key="11">
    <source>
        <dbReference type="Proteomes" id="UP000030111"/>
    </source>
</evidence>
<dbReference type="GO" id="GO:0005829">
    <property type="term" value="C:cytosol"/>
    <property type="evidence" value="ECO:0007669"/>
    <property type="project" value="TreeGrafter"/>
</dbReference>
<evidence type="ECO:0000256" key="7">
    <source>
        <dbReference type="ARBA" id="ARBA00041682"/>
    </source>
</evidence>
<evidence type="ECO:0000256" key="6">
    <source>
        <dbReference type="ARBA" id="ARBA00041324"/>
    </source>
</evidence>
<evidence type="ECO:0000256" key="4">
    <source>
        <dbReference type="ARBA" id="ARBA00022755"/>
    </source>
</evidence>
<dbReference type="Gene3D" id="3.40.50.170">
    <property type="entry name" value="Formyl transferase, N-terminal domain"/>
    <property type="match status" value="1"/>
</dbReference>
<comment type="catalytic activity">
    <reaction evidence="8">
        <text>N(1)-(5-phospho-beta-D-ribosyl)glycinamide + (6R)-10-formyltetrahydrofolate = N(2)-formyl-N(1)-(5-phospho-beta-D-ribosyl)glycinamide + (6S)-5,6,7,8-tetrahydrofolate + H(+)</text>
        <dbReference type="Rhea" id="RHEA:15053"/>
        <dbReference type="ChEBI" id="CHEBI:15378"/>
        <dbReference type="ChEBI" id="CHEBI:57453"/>
        <dbReference type="ChEBI" id="CHEBI:143788"/>
        <dbReference type="ChEBI" id="CHEBI:147286"/>
        <dbReference type="ChEBI" id="CHEBI:195366"/>
        <dbReference type="EC" id="2.1.2.2"/>
    </reaction>
</comment>
<evidence type="ECO:0000256" key="5">
    <source>
        <dbReference type="ARBA" id="ARBA00038440"/>
    </source>
</evidence>
<dbReference type="PROSITE" id="PS00373">
    <property type="entry name" value="GART"/>
    <property type="match status" value="1"/>
</dbReference>
<comment type="caution">
    <text evidence="10">The sequence shown here is derived from an EMBL/GenBank/DDBJ whole genome shotgun (WGS) entry which is preliminary data.</text>
</comment>
<accession>A0A0A2MIZ6</accession>
<dbReference type="InterPro" id="IPR002376">
    <property type="entry name" value="Formyl_transf_N"/>
</dbReference>
<dbReference type="EMBL" id="JRLY01000017">
    <property type="protein sequence ID" value="KGO91561.1"/>
    <property type="molecule type" value="Genomic_DNA"/>
</dbReference>
<dbReference type="SUPFAM" id="SSF53328">
    <property type="entry name" value="Formyltransferase"/>
    <property type="match status" value="1"/>
</dbReference>
<dbReference type="RefSeq" id="WP_026989910.1">
    <property type="nucleotide sequence ID" value="NZ_AUGP01000003.1"/>
</dbReference>
<evidence type="ECO:0000256" key="2">
    <source>
        <dbReference type="ARBA" id="ARBA00012254"/>
    </source>
</evidence>
<evidence type="ECO:0000256" key="3">
    <source>
        <dbReference type="ARBA" id="ARBA00022679"/>
    </source>
</evidence>
<dbReference type="InterPro" id="IPR036477">
    <property type="entry name" value="Formyl_transf_N_sf"/>
</dbReference>
<dbReference type="InterPro" id="IPR001555">
    <property type="entry name" value="GART_AS"/>
</dbReference>
<dbReference type="Proteomes" id="UP000030111">
    <property type="component" value="Unassembled WGS sequence"/>
</dbReference>
<gene>
    <name evidence="10" type="ORF">Q766_16965</name>
</gene>
<dbReference type="GO" id="GO:0004644">
    <property type="term" value="F:phosphoribosylglycinamide formyltransferase activity"/>
    <property type="evidence" value="ECO:0007669"/>
    <property type="project" value="UniProtKB-EC"/>
</dbReference>
<comment type="pathway">
    <text evidence="1">Purine metabolism; IMP biosynthesis via de novo pathway; N(2)-formyl-N(1)-(5-phospho-D-ribosyl)glycinamide from N(1)-(5-phospho-D-ribosyl)glycinamide (10-formyl THF route): step 1/1.</text>
</comment>
<dbReference type="Pfam" id="PF00551">
    <property type="entry name" value="Formyl_trans_N"/>
    <property type="match status" value="1"/>
</dbReference>
<name>A0A0A2MIZ6_9FLAO</name>
<sequence length="190" mass="20964">MKNIVLFASGGGSNAEQIMRYFSQSKTHKVALVLANNQNAGVLAKAEAYNVPTLVFTKDELNNGFVLRHVQAFNPALIVLAGFLLKFPADIISAYPGRVINIHPALLPNYGGKGMYGMHVHRAVLENKDPESGITIHYVNDNYDEGNIIFQQSVPLDGCLTPEDVALKVLALEHEHFPRVIEELLNEQDN</sequence>
<protein>
    <recommendedName>
        <fullName evidence="2">phosphoribosylglycinamide formyltransferase 1</fullName>
        <ecNumber evidence="2">2.1.2.2</ecNumber>
    </recommendedName>
    <alternativeName>
        <fullName evidence="7">5'-phosphoribosylglycinamide transformylase</fullName>
    </alternativeName>
    <alternativeName>
        <fullName evidence="6">GAR transformylase</fullName>
    </alternativeName>
</protein>
<dbReference type="STRING" id="1121898.GCA_000422725_03829"/>
<dbReference type="CDD" id="cd08645">
    <property type="entry name" value="FMT_core_GART"/>
    <property type="match status" value="1"/>
</dbReference>
<dbReference type="UniPathway" id="UPA00074">
    <property type="reaction ID" value="UER00126"/>
</dbReference>
<feature type="domain" description="Formyl transferase N-terminal" evidence="9">
    <location>
        <begin position="2"/>
        <end position="181"/>
    </location>
</feature>
<keyword evidence="3 10" id="KW-0808">Transferase</keyword>
<dbReference type="PANTHER" id="PTHR43369">
    <property type="entry name" value="PHOSPHORIBOSYLGLYCINAMIDE FORMYLTRANSFERASE"/>
    <property type="match status" value="1"/>
</dbReference>
<comment type="similarity">
    <text evidence="5">Belongs to the GART family.</text>
</comment>
<keyword evidence="11" id="KW-1185">Reference proteome</keyword>
<dbReference type="InterPro" id="IPR004607">
    <property type="entry name" value="GART"/>
</dbReference>
<dbReference type="eggNOG" id="COG0299">
    <property type="taxonomic scope" value="Bacteria"/>
</dbReference>
<evidence type="ECO:0000259" key="9">
    <source>
        <dbReference type="Pfam" id="PF00551"/>
    </source>
</evidence>
<dbReference type="EC" id="2.1.2.2" evidence="2"/>
<dbReference type="GO" id="GO:0006189">
    <property type="term" value="P:'de novo' IMP biosynthetic process"/>
    <property type="evidence" value="ECO:0007669"/>
    <property type="project" value="UniProtKB-UniPathway"/>
</dbReference>
<evidence type="ECO:0000313" key="10">
    <source>
        <dbReference type="EMBL" id="KGO91561.1"/>
    </source>
</evidence>